<dbReference type="EMBL" id="CAXIEN010000121">
    <property type="protein sequence ID" value="CAL1279386.1"/>
    <property type="molecule type" value="Genomic_DNA"/>
</dbReference>
<gene>
    <name evidence="4" type="ORF">LARSCL_LOCUS10329</name>
</gene>
<organism evidence="4 5">
    <name type="scientific">Larinioides sclopetarius</name>
    <dbReference type="NCBI Taxonomy" id="280406"/>
    <lineage>
        <taxon>Eukaryota</taxon>
        <taxon>Metazoa</taxon>
        <taxon>Ecdysozoa</taxon>
        <taxon>Arthropoda</taxon>
        <taxon>Chelicerata</taxon>
        <taxon>Arachnida</taxon>
        <taxon>Araneae</taxon>
        <taxon>Araneomorphae</taxon>
        <taxon>Entelegynae</taxon>
        <taxon>Araneoidea</taxon>
        <taxon>Araneidae</taxon>
        <taxon>Larinioides</taxon>
    </lineage>
</organism>
<evidence type="ECO:0000313" key="4">
    <source>
        <dbReference type="EMBL" id="CAL1279386.1"/>
    </source>
</evidence>
<proteinExistence type="inferred from homology"/>
<keyword evidence="2 3" id="KW-0819">tRNA processing</keyword>
<comment type="subcellular location">
    <subcellularLocation>
        <location evidence="3">Cytoplasm</location>
    </subcellularLocation>
</comment>
<comment type="function">
    <text evidence="3">Plays a central role in 2-thiolation of mcm(5)S(2)U at tRNA wobble positions of tRNA(Lys), tRNA(Glu) and tRNA(Gln). May act by forming a heterodimer with NCS6/CTU1 that ligates sulfur from thiocarboxylated URM1 onto the uridine of tRNAs at wobble position.</text>
</comment>
<dbReference type="InterPro" id="IPR019407">
    <property type="entry name" value="CTU2"/>
</dbReference>
<dbReference type="Proteomes" id="UP001497382">
    <property type="component" value="Unassembled WGS sequence"/>
</dbReference>
<dbReference type="GO" id="GO:0032447">
    <property type="term" value="P:protein urmylation"/>
    <property type="evidence" value="ECO:0007669"/>
    <property type="project" value="UniProtKB-UniRule"/>
</dbReference>
<accession>A0AAV2A5W3</accession>
<dbReference type="GO" id="GO:0002143">
    <property type="term" value="P:tRNA wobble position uridine thiolation"/>
    <property type="evidence" value="ECO:0007669"/>
    <property type="project" value="TreeGrafter"/>
</dbReference>
<dbReference type="SUPFAM" id="SSF52402">
    <property type="entry name" value="Adenine nucleotide alpha hydrolases-like"/>
    <property type="match status" value="1"/>
</dbReference>
<protein>
    <recommendedName>
        <fullName evidence="3">Cytoplasmic tRNA 2-thiolation protein 2</fullName>
    </recommendedName>
</protein>
<comment type="similarity">
    <text evidence="3">Belongs to the CTU2/NCS2 family.</text>
</comment>
<sequence length="393" mass="44264">MRLKVSSSIAKERSILQCFFEYCTHKFRSTIGKSKKIKHGDKVLIACSSGRKSTALLHMTKDALDSATAKQISFVPEILFIDESVSQPLEDERKNLHSILNELKSYGYPVLCSSLEMVCKVNGNQDIYWNLNDFDSDNDFPVCADSRNRILECMEDMSLSAKIDFIKHIRLLLITNIASRGGFKHVFVGDTSCSLAENLLTDINLGRGSQISADTNFYDTRYKVSVCRPLREFLNKEMALYLHLHNCSYTVLPDLLTKTGTKSSIQRLTESFITNLQEDFPATVFTIFRTGGKLSKQDGMLRSKVCILCMSKLDNIEPDPCSALEALKLSEKLSRAPNDVPDTVNGEISSPSTSDVEVENRNLLKFLCHGCSVAFRNNKKSSKFNPFLKQMKR</sequence>
<name>A0AAV2A5W3_9ARAC</name>
<dbReference type="PANTHER" id="PTHR20882:SF14">
    <property type="entry name" value="CYTOPLASMIC TRNA 2-THIOLATION PROTEIN 2"/>
    <property type="match status" value="1"/>
</dbReference>
<evidence type="ECO:0000256" key="3">
    <source>
        <dbReference type="HAMAP-Rule" id="MF_03054"/>
    </source>
</evidence>
<comment type="pathway">
    <text evidence="3">tRNA modification; 5-methoxycarbonylmethyl-2-thiouridine-tRNA biosynthesis.</text>
</comment>
<dbReference type="HAMAP" id="MF_03054">
    <property type="entry name" value="CTU2"/>
    <property type="match status" value="1"/>
</dbReference>
<dbReference type="AlphaFoldDB" id="A0AAV2A5W3"/>
<dbReference type="GO" id="GO:0016779">
    <property type="term" value="F:nucleotidyltransferase activity"/>
    <property type="evidence" value="ECO:0007669"/>
    <property type="project" value="UniProtKB-UniRule"/>
</dbReference>
<dbReference type="Gene3D" id="3.40.50.620">
    <property type="entry name" value="HUPs"/>
    <property type="match status" value="1"/>
</dbReference>
<evidence type="ECO:0000313" key="5">
    <source>
        <dbReference type="Proteomes" id="UP001497382"/>
    </source>
</evidence>
<dbReference type="GO" id="GO:0016783">
    <property type="term" value="F:sulfurtransferase activity"/>
    <property type="evidence" value="ECO:0007669"/>
    <property type="project" value="TreeGrafter"/>
</dbReference>
<dbReference type="GO" id="GO:0000049">
    <property type="term" value="F:tRNA binding"/>
    <property type="evidence" value="ECO:0007669"/>
    <property type="project" value="InterPro"/>
</dbReference>
<evidence type="ECO:0000256" key="1">
    <source>
        <dbReference type="ARBA" id="ARBA00022490"/>
    </source>
</evidence>
<dbReference type="Pfam" id="PF10288">
    <property type="entry name" value="CTU2"/>
    <property type="match status" value="1"/>
</dbReference>
<dbReference type="PANTHER" id="PTHR20882">
    <property type="entry name" value="CYTOPLASMIC TRNA 2-THIOLATION PROTEIN 2"/>
    <property type="match status" value="1"/>
</dbReference>
<comment type="caution">
    <text evidence="4">The sequence shown here is derived from an EMBL/GenBank/DDBJ whole genome shotgun (WGS) entry which is preliminary data.</text>
</comment>
<dbReference type="GO" id="GO:0005829">
    <property type="term" value="C:cytosol"/>
    <property type="evidence" value="ECO:0007669"/>
    <property type="project" value="TreeGrafter"/>
</dbReference>
<evidence type="ECO:0000256" key="2">
    <source>
        <dbReference type="ARBA" id="ARBA00022694"/>
    </source>
</evidence>
<keyword evidence="5" id="KW-1185">Reference proteome</keyword>
<dbReference type="InterPro" id="IPR014729">
    <property type="entry name" value="Rossmann-like_a/b/a_fold"/>
</dbReference>
<keyword evidence="1 3" id="KW-0963">Cytoplasm</keyword>
<reference evidence="4 5" key="1">
    <citation type="submission" date="2024-04" db="EMBL/GenBank/DDBJ databases">
        <authorList>
            <person name="Rising A."/>
            <person name="Reimegard J."/>
            <person name="Sonavane S."/>
            <person name="Akerstrom W."/>
            <person name="Nylinder S."/>
            <person name="Hedman E."/>
            <person name="Kallberg Y."/>
        </authorList>
    </citation>
    <scope>NUCLEOTIDE SEQUENCE [LARGE SCALE GENOMIC DNA]</scope>
</reference>